<keyword evidence="3" id="KW-1185">Reference proteome</keyword>
<feature type="region of interest" description="Disordered" evidence="1">
    <location>
        <begin position="221"/>
        <end position="244"/>
    </location>
</feature>
<feature type="compositionally biased region" description="Acidic residues" evidence="1">
    <location>
        <begin position="221"/>
        <end position="231"/>
    </location>
</feature>
<evidence type="ECO:0000256" key="1">
    <source>
        <dbReference type="SAM" id="MobiDB-lite"/>
    </source>
</evidence>
<reference evidence="2 3" key="1">
    <citation type="submission" date="2024-03" db="EMBL/GenBank/DDBJ databases">
        <title>Human intestinal bacterial collection.</title>
        <authorList>
            <person name="Pauvert C."/>
            <person name="Hitch T.C.A."/>
            <person name="Clavel T."/>
        </authorList>
    </citation>
    <scope>NUCLEOTIDE SEQUENCE [LARGE SCALE GENOMIC DNA]</scope>
    <source>
        <strain evidence="2 3">CLA-AP-H27</strain>
    </source>
</reference>
<dbReference type="RefSeq" id="WP_349229021.1">
    <property type="nucleotide sequence ID" value="NZ_JBBMFJ010000010.1"/>
</dbReference>
<accession>A0ABV1HKF6</accession>
<organism evidence="2 3">
    <name type="scientific">Ventrimonas faecis</name>
    <dbReference type="NCBI Taxonomy" id="3133170"/>
    <lineage>
        <taxon>Bacteria</taxon>
        <taxon>Bacillati</taxon>
        <taxon>Bacillota</taxon>
        <taxon>Clostridia</taxon>
        <taxon>Lachnospirales</taxon>
        <taxon>Lachnospiraceae</taxon>
        <taxon>Ventrimonas</taxon>
    </lineage>
</organism>
<comment type="caution">
    <text evidence="2">The sequence shown here is derived from an EMBL/GenBank/DDBJ whole genome shotgun (WGS) entry which is preliminary data.</text>
</comment>
<sequence length="263" mass="29191">MKKLTETLKKEDGASLVAAILFFVLCGVGASVILASASASAGKMQQVPAADQKRFAVESTAAFLRDELTRAENIVKIKEVMIEWSNSGEIEDTLDYYYVGQEKKENQESSWVRFSDTDPSVLDNMIRYFDNPLTDRENASGVGDKTDQETTIPVSVEQSEGTETVPVTALETSVQLSMDADYRITAVISDAATDADHPEDLCQRKLTVPAQVQEDVDVEVEEHEETDDEGNVTDSWTKTTTTRRTTIRWERGTIEKIHPEEGT</sequence>
<name>A0ABV1HKF6_9FIRM</name>
<dbReference type="Proteomes" id="UP001437460">
    <property type="component" value="Unassembled WGS sequence"/>
</dbReference>
<evidence type="ECO:0000313" key="2">
    <source>
        <dbReference type="EMBL" id="MEQ2562785.1"/>
    </source>
</evidence>
<dbReference type="EMBL" id="JBBMFJ010000010">
    <property type="protein sequence ID" value="MEQ2562785.1"/>
    <property type="molecule type" value="Genomic_DNA"/>
</dbReference>
<evidence type="ECO:0000313" key="3">
    <source>
        <dbReference type="Proteomes" id="UP001437460"/>
    </source>
</evidence>
<gene>
    <name evidence="2" type="ORF">WMO41_06370</name>
</gene>
<protein>
    <submittedName>
        <fullName evidence="2">Uncharacterized protein</fullName>
    </submittedName>
</protein>
<proteinExistence type="predicted"/>